<dbReference type="AlphaFoldDB" id="A0A7I8VQM1"/>
<comment type="caution">
    <text evidence="1">The sequence shown here is derived from an EMBL/GenBank/DDBJ whole genome shotgun (WGS) entry which is preliminary data.</text>
</comment>
<reference evidence="1 2" key="1">
    <citation type="submission" date="2020-08" db="EMBL/GenBank/DDBJ databases">
        <authorList>
            <person name="Hejnol A."/>
        </authorList>
    </citation>
    <scope>NUCLEOTIDE SEQUENCE [LARGE SCALE GENOMIC DNA]</scope>
</reference>
<dbReference type="Proteomes" id="UP000549394">
    <property type="component" value="Unassembled WGS sequence"/>
</dbReference>
<sequence>MSENLFLTESIVEKILDASVDIPVAAYCLPKTGILNFCASADVSLEITNKAIKKFCSLAGNDYICSILNVNIKDYSMLIKYRKCFECCKKKLIWPLITKYLDCHKIDAVSGIFGDDHLSSLSYNTLIYCIENNYIDHFLHLWKWFLLQRNFEINNKVLAFLLARGVTDELKLIIVMLDWLKNKIRFSSHWRSKRRYDIQFYSERNVTWQHIEKFMELYGSIRDSNSEKLLFDCYKNGNSNVFFKLLDEKPDLKNYIPSNNEAFHLIETSEEIRDYFIQKNPYILQELHDYIMEISDENLYCGIWSVDFANLFKVQMLSDFFVEKQTLKKVYSLWLNKAWCASVYVVVPNTVQHQRKTVYDIVRFFNKHKMPLKKLGNQFCYRIFRAITEKMTNFIEEAYWVLPMLLQNGFVFTGKTPGSFELAALDENCRRLLKVLFLTSSQKCTFSSCLLDEIDLCSKPRTLVNLAVTTLRENRRENIENFISGLRLPQPMQSLILLEDVLQVLGVMSKIEIPESKDDLYTEHTENCLVKNIMVKDLAADYLKEVDVLNPIPVH</sequence>
<proteinExistence type="predicted"/>
<evidence type="ECO:0000313" key="2">
    <source>
        <dbReference type="Proteomes" id="UP000549394"/>
    </source>
</evidence>
<dbReference type="EMBL" id="CAJFCJ010000009">
    <property type="protein sequence ID" value="CAD5118534.1"/>
    <property type="molecule type" value="Genomic_DNA"/>
</dbReference>
<gene>
    <name evidence="1" type="ORF">DGYR_LOCUS6893</name>
</gene>
<organism evidence="1 2">
    <name type="scientific">Dimorphilus gyrociliatus</name>
    <dbReference type="NCBI Taxonomy" id="2664684"/>
    <lineage>
        <taxon>Eukaryota</taxon>
        <taxon>Metazoa</taxon>
        <taxon>Spiralia</taxon>
        <taxon>Lophotrochozoa</taxon>
        <taxon>Annelida</taxon>
        <taxon>Polychaeta</taxon>
        <taxon>Polychaeta incertae sedis</taxon>
        <taxon>Dinophilidae</taxon>
        <taxon>Dimorphilus</taxon>
    </lineage>
</organism>
<protein>
    <submittedName>
        <fullName evidence="1">DgyrCDS7225</fullName>
    </submittedName>
</protein>
<accession>A0A7I8VQM1</accession>
<name>A0A7I8VQM1_9ANNE</name>
<keyword evidence="2" id="KW-1185">Reference proteome</keyword>
<evidence type="ECO:0000313" key="1">
    <source>
        <dbReference type="EMBL" id="CAD5118534.1"/>
    </source>
</evidence>